<dbReference type="InterPro" id="IPR014755">
    <property type="entry name" value="Cu-Rt/internalin_Ig-like"/>
</dbReference>
<dbReference type="GO" id="GO:0006825">
    <property type="term" value="P:copper ion transport"/>
    <property type="evidence" value="ECO:0007669"/>
    <property type="project" value="InterPro"/>
</dbReference>
<evidence type="ECO:0000256" key="2">
    <source>
        <dbReference type="ARBA" id="ARBA00022723"/>
    </source>
</evidence>
<keyword evidence="6" id="KW-0812">Transmembrane</keyword>
<dbReference type="GO" id="GO:0046688">
    <property type="term" value="P:response to copper ion"/>
    <property type="evidence" value="ECO:0007669"/>
    <property type="project" value="InterPro"/>
</dbReference>
<dbReference type="Pfam" id="PF04234">
    <property type="entry name" value="CopC"/>
    <property type="match status" value="1"/>
</dbReference>
<dbReference type="SUPFAM" id="SSF81296">
    <property type="entry name" value="E set domains"/>
    <property type="match status" value="1"/>
</dbReference>
<dbReference type="AlphaFoldDB" id="A0AAD0JRQ9"/>
<feature type="compositionally biased region" description="Polar residues" evidence="5">
    <location>
        <begin position="157"/>
        <end position="169"/>
    </location>
</feature>
<dbReference type="Proteomes" id="UP000244903">
    <property type="component" value="Chromosome"/>
</dbReference>
<feature type="transmembrane region" description="Helical" evidence="6">
    <location>
        <begin position="177"/>
        <end position="196"/>
    </location>
</feature>
<keyword evidence="10" id="KW-1185">Reference proteome</keyword>
<name>A0AAD0JRQ9_9ACTN</name>
<dbReference type="GO" id="GO:0005507">
    <property type="term" value="F:copper ion binding"/>
    <property type="evidence" value="ECO:0007669"/>
    <property type="project" value="InterPro"/>
</dbReference>
<dbReference type="GO" id="GO:0042597">
    <property type="term" value="C:periplasmic space"/>
    <property type="evidence" value="ECO:0007669"/>
    <property type="project" value="InterPro"/>
</dbReference>
<evidence type="ECO:0000256" key="1">
    <source>
        <dbReference type="ARBA" id="ARBA00004196"/>
    </source>
</evidence>
<keyword evidence="6" id="KW-1133">Transmembrane helix</keyword>
<evidence type="ECO:0000256" key="4">
    <source>
        <dbReference type="ARBA" id="ARBA00023008"/>
    </source>
</evidence>
<proteinExistence type="predicted"/>
<organism evidence="9 10">
    <name type="scientific">Dietzia psychralcaliphila</name>
    <dbReference type="NCBI Taxonomy" id="139021"/>
    <lineage>
        <taxon>Bacteria</taxon>
        <taxon>Bacillati</taxon>
        <taxon>Actinomycetota</taxon>
        <taxon>Actinomycetes</taxon>
        <taxon>Mycobacteriales</taxon>
        <taxon>Dietziaceae</taxon>
        <taxon>Dietzia</taxon>
    </lineage>
</organism>
<dbReference type="Gene3D" id="2.60.40.1220">
    <property type="match status" value="1"/>
</dbReference>
<evidence type="ECO:0000256" key="3">
    <source>
        <dbReference type="ARBA" id="ARBA00022729"/>
    </source>
</evidence>
<evidence type="ECO:0000259" key="8">
    <source>
        <dbReference type="Pfam" id="PF04234"/>
    </source>
</evidence>
<protein>
    <submittedName>
        <fullName evidence="9">Copper resistance protein</fullName>
    </submittedName>
</protein>
<feature type="signal peptide" evidence="7">
    <location>
        <begin position="1"/>
        <end position="29"/>
    </location>
</feature>
<keyword evidence="2" id="KW-0479">Metal-binding</keyword>
<comment type="subcellular location">
    <subcellularLocation>
        <location evidence="1">Cell envelope</location>
    </subcellularLocation>
</comment>
<dbReference type="InterPro" id="IPR007348">
    <property type="entry name" value="CopC_dom"/>
</dbReference>
<keyword evidence="4" id="KW-0186">Copper</keyword>
<dbReference type="PANTHER" id="PTHR34820:SF4">
    <property type="entry name" value="INNER MEMBRANE PROTEIN YEBZ"/>
    <property type="match status" value="1"/>
</dbReference>
<dbReference type="KEGG" id="dpc:A6048_01290"/>
<evidence type="ECO:0000256" key="5">
    <source>
        <dbReference type="SAM" id="MobiDB-lite"/>
    </source>
</evidence>
<dbReference type="GO" id="GO:0005886">
    <property type="term" value="C:plasma membrane"/>
    <property type="evidence" value="ECO:0007669"/>
    <property type="project" value="TreeGrafter"/>
</dbReference>
<feature type="chain" id="PRO_5042072756" evidence="7">
    <location>
        <begin position="30"/>
        <end position="200"/>
    </location>
</feature>
<dbReference type="InterPro" id="IPR032694">
    <property type="entry name" value="CopC/D"/>
</dbReference>
<evidence type="ECO:0000313" key="10">
    <source>
        <dbReference type="Proteomes" id="UP000244903"/>
    </source>
</evidence>
<reference evidence="9 10" key="1">
    <citation type="submission" date="2016-04" db="EMBL/GenBank/DDBJ databases">
        <title>Complete genome sequence of the haloalkaliphilic hydrocarbon-degrading bacterium Dietzia psychralcaliphila ILA-1T, isolated from a drain of a fish product-processing plant.</title>
        <authorList>
            <person name="Zhao J."/>
            <person name="Hu B."/>
            <person name="Geng S."/>
            <person name="Nie Y."/>
            <person name="Tang Y."/>
        </authorList>
    </citation>
    <scope>NUCLEOTIDE SEQUENCE [LARGE SCALE GENOMIC DNA]</scope>
    <source>
        <strain evidence="9 10">ILA-1</strain>
    </source>
</reference>
<evidence type="ECO:0000313" key="9">
    <source>
        <dbReference type="EMBL" id="AWH94373.1"/>
    </source>
</evidence>
<feature type="domain" description="CopC" evidence="8">
    <location>
        <begin position="35"/>
        <end position="128"/>
    </location>
</feature>
<feature type="region of interest" description="Disordered" evidence="5">
    <location>
        <begin position="136"/>
        <end position="172"/>
    </location>
</feature>
<evidence type="ECO:0000256" key="7">
    <source>
        <dbReference type="SAM" id="SignalP"/>
    </source>
</evidence>
<keyword evidence="6" id="KW-0472">Membrane</keyword>
<dbReference type="GO" id="GO:0030313">
    <property type="term" value="C:cell envelope"/>
    <property type="evidence" value="ECO:0007669"/>
    <property type="project" value="UniProtKB-SubCell"/>
</dbReference>
<gene>
    <name evidence="9" type="ORF">A6048_01290</name>
</gene>
<evidence type="ECO:0000256" key="6">
    <source>
        <dbReference type="SAM" id="Phobius"/>
    </source>
</evidence>
<dbReference type="EMBL" id="CP015453">
    <property type="protein sequence ID" value="AWH94373.1"/>
    <property type="molecule type" value="Genomic_DNA"/>
</dbReference>
<dbReference type="PANTHER" id="PTHR34820">
    <property type="entry name" value="INNER MEMBRANE PROTEIN YEBZ"/>
    <property type="match status" value="1"/>
</dbReference>
<dbReference type="InterPro" id="IPR014756">
    <property type="entry name" value="Ig_E-set"/>
</dbReference>
<sequence length="200" mass="19864">MTAMRGRVASTALALTLAAGVAAPATVLAPVAAAHSVLVSVDPQDGATLETSPDQVTLTFNEEINQMFASVAVTTGSDRANLVVGEPTVEGPVVTVALDDLADGPYTVGYRVTSADGHVVSGTSVFTVQAGEAGSGETAIGATGDSAEDQVGDQSDPAGNQTADQTSGEESGGIDPALWVVAGLAVLLIGGAFVLLRRGK</sequence>
<accession>A0AAD0JRQ9</accession>
<keyword evidence="3 7" id="KW-0732">Signal</keyword>